<reference evidence="1" key="1">
    <citation type="submission" date="2020-05" db="EMBL/GenBank/DDBJ databases">
        <title>Large-scale comparative analyses of tick genomes elucidate their genetic diversity and vector capacities.</title>
        <authorList>
            <person name="Jia N."/>
            <person name="Wang J."/>
            <person name="Shi W."/>
            <person name="Du L."/>
            <person name="Sun Y."/>
            <person name="Zhan W."/>
            <person name="Jiang J."/>
            <person name="Wang Q."/>
            <person name="Zhang B."/>
            <person name="Ji P."/>
            <person name="Sakyi L.B."/>
            <person name="Cui X."/>
            <person name="Yuan T."/>
            <person name="Jiang B."/>
            <person name="Yang W."/>
            <person name="Lam T.T.-Y."/>
            <person name="Chang Q."/>
            <person name="Ding S."/>
            <person name="Wang X."/>
            <person name="Zhu J."/>
            <person name="Ruan X."/>
            <person name="Zhao L."/>
            <person name="Wei J."/>
            <person name="Que T."/>
            <person name="Du C."/>
            <person name="Cheng J."/>
            <person name="Dai P."/>
            <person name="Han X."/>
            <person name="Huang E."/>
            <person name="Gao Y."/>
            <person name="Liu J."/>
            <person name="Shao H."/>
            <person name="Ye R."/>
            <person name="Li L."/>
            <person name="Wei W."/>
            <person name="Wang X."/>
            <person name="Wang C."/>
            <person name="Yang T."/>
            <person name="Huo Q."/>
            <person name="Li W."/>
            <person name="Guo W."/>
            <person name="Chen H."/>
            <person name="Zhou L."/>
            <person name="Ni X."/>
            <person name="Tian J."/>
            <person name="Zhou Y."/>
            <person name="Sheng Y."/>
            <person name="Liu T."/>
            <person name="Pan Y."/>
            <person name="Xia L."/>
            <person name="Li J."/>
            <person name="Zhao F."/>
            <person name="Cao W."/>
        </authorList>
    </citation>
    <scope>NUCLEOTIDE SEQUENCE</scope>
    <source>
        <strain evidence="1">Hyas-2018</strain>
    </source>
</reference>
<name>A0ACB7S2S8_HYAAI</name>
<accession>A0ACB7S2S8</accession>
<evidence type="ECO:0000313" key="2">
    <source>
        <dbReference type="Proteomes" id="UP000821845"/>
    </source>
</evidence>
<proteinExistence type="predicted"/>
<keyword evidence="2" id="KW-1185">Reference proteome</keyword>
<comment type="caution">
    <text evidence="1">The sequence shown here is derived from an EMBL/GenBank/DDBJ whole genome shotgun (WGS) entry which is preliminary data.</text>
</comment>
<evidence type="ECO:0000313" key="1">
    <source>
        <dbReference type="EMBL" id="KAH6929203.1"/>
    </source>
</evidence>
<organism evidence="1 2">
    <name type="scientific">Hyalomma asiaticum</name>
    <name type="common">Tick</name>
    <dbReference type="NCBI Taxonomy" id="266040"/>
    <lineage>
        <taxon>Eukaryota</taxon>
        <taxon>Metazoa</taxon>
        <taxon>Ecdysozoa</taxon>
        <taxon>Arthropoda</taxon>
        <taxon>Chelicerata</taxon>
        <taxon>Arachnida</taxon>
        <taxon>Acari</taxon>
        <taxon>Parasitiformes</taxon>
        <taxon>Ixodida</taxon>
        <taxon>Ixodoidea</taxon>
        <taxon>Ixodidae</taxon>
        <taxon>Hyalomminae</taxon>
        <taxon>Hyalomma</taxon>
    </lineage>
</organism>
<dbReference type="EMBL" id="CM023486">
    <property type="protein sequence ID" value="KAH6929203.1"/>
    <property type="molecule type" value="Genomic_DNA"/>
</dbReference>
<gene>
    <name evidence="1" type="ORF">HPB50_024159</name>
</gene>
<sequence>MPKTLLVPLQVMLWLYAFTSPYCFESALVLPHGQHNKTGSYLPLNTQSLRMTSSVADLLKDQRNSRFFRGHGTHLTDEMPKTLLVPLQFSIGHQVKTIWLREVDRIGSLGEERRDGEIEGITARRLRLAAPPVTAASAALRLGTRRKPEHPFALYDGDEARLV</sequence>
<protein>
    <submittedName>
        <fullName evidence="1">Uncharacterized protein</fullName>
    </submittedName>
</protein>
<dbReference type="Proteomes" id="UP000821845">
    <property type="component" value="Chromosome 6"/>
</dbReference>